<dbReference type="STRING" id="1076937.SAMN04488120_11439"/>
<feature type="compositionally biased region" description="Polar residues" evidence="3">
    <location>
        <begin position="28"/>
        <end position="44"/>
    </location>
</feature>
<gene>
    <name evidence="6" type="ORF">SAMN04488120_11439</name>
</gene>
<evidence type="ECO:0000256" key="3">
    <source>
        <dbReference type="SAM" id="MobiDB-lite"/>
    </source>
</evidence>
<keyword evidence="7" id="KW-1185">Reference proteome</keyword>
<evidence type="ECO:0000259" key="5">
    <source>
        <dbReference type="Pfam" id="PF05433"/>
    </source>
</evidence>
<dbReference type="InterPro" id="IPR008816">
    <property type="entry name" value="Gly_zipper_2TM_dom"/>
</dbReference>
<reference evidence="6 7" key="1">
    <citation type="submission" date="2016-10" db="EMBL/GenBank/DDBJ databases">
        <authorList>
            <person name="de Groot N.N."/>
        </authorList>
    </citation>
    <scope>NUCLEOTIDE SEQUENCE [LARGE SCALE GENOMIC DNA]</scope>
    <source>
        <strain evidence="6 7">DSM 23609</strain>
    </source>
</reference>
<dbReference type="Pfam" id="PF05433">
    <property type="entry name" value="Rick_17kDa_Anti"/>
    <property type="match status" value="1"/>
</dbReference>
<keyword evidence="2" id="KW-0472">Membrane</keyword>
<dbReference type="RefSeq" id="WP_091535320.1">
    <property type="nucleotide sequence ID" value="NZ_FOOC01000014.1"/>
</dbReference>
<keyword evidence="4" id="KW-0732">Signal</keyword>
<dbReference type="PANTHER" id="PTHR35603">
    <property type="match status" value="1"/>
</dbReference>
<feature type="compositionally biased region" description="Pro residues" evidence="3">
    <location>
        <begin position="67"/>
        <end position="83"/>
    </location>
</feature>
<dbReference type="AlphaFoldDB" id="A0A1I2K9M6"/>
<comment type="subcellular location">
    <subcellularLocation>
        <location evidence="1">Membrane</location>
    </subcellularLocation>
</comment>
<dbReference type="PANTHER" id="PTHR35603:SF2">
    <property type="entry name" value="OUTER MEMBRANE LIPOPROTEIN"/>
    <property type="match status" value="1"/>
</dbReference>
<evidence type="ECO:0000313" key="7">
    <source>
        <dbReference type="Proteomes" id="UP000199771"/>
    </source>
</evidence>
<proteinExistence type="predicted"/>
<dbReference type="GO" id="GO:0019867">
    <property type="term" value="C:outer membrane"/>
    <property type="evidence" value="ECO:0007669"/>
    <property type="project" value="InterPro"/>
</dbReference>
<accession>A0A1I2K9M6</accession>
<sequence>MKHQHCLRTLTGACVFLFLLAGCAPDASESQTQPTASAEQTEPASTAEKPAADTAQAAPPTQAQAPAPAPTPAKPRPPAPAKPAQPVICADCGTVAAITEVQQKGQGTGAGAVIGAVAGGVAGHQVGGGRGKDVATVAGAILGAMAGHEVEKRVRSTTTYDVRVAMEDGSQRVINVSELGGLTVGAKVRVDGNTIYLR</sequence>
<dbReference type="PROSITE" id="PS51257">
    <property type="entry name" value="PROKAR_LIPOPROTEIN"/>
    <property type="match status" value="1"/>
</dbReference>
<feature type="compositionally biased region" description="Low complexity" evidence="3">
    <location>
        <begin position="52"/>
        <end position="66"/>
    </location>
</feature>
<evidence type="ECO:0000313" key="6">
    <source>
        <dbReference type="EMBL" id="SFF63113.1"/>
    </source>
</evidence>
<dbReference type="InterPro" id="IPR051407">
    <property type="entry name" value="Bact_OM_lipoprot/Surf_antigen"/>
</dbReference>
<evidence type="ECO:0000256" key="1">
    <source>
        <dbReference type="ARBA" id="ARBA00004370"/>
    </source>
</evidence>
<feature type="region of interest" description="Disordered" evidence="3">
    <location>
        <begin position="27"/>
        <end position="85"/>
    </location>
</feature>
<evidence type="ECO:0000256" key="2">
    <source>
        <dbReference type="ARBA" id="ARBA00023136"/>
    </source>
</evidence>
<feature type="signal peptide" evidence="4">
    <location>
        <begin position="1"/>
        <end position="21"/>
    </location>
</feature>
<dbReference type="EMBL" id="FOOC01000014">
    <property type="protein sequence ID" value="SFF63113.1"/>
    <property type="molecule type" value="Genomic_DNA"/>
</dbReference>
<name>A0A1I2K9M6_9GAMM</name>
<dbReference type="OrthoDB" id="7068061at2"/>
<organism evidence="6 7">
    <name type="scientific">Fontimonas thermophila</name>
    <dbReference type="NCBI Taxonomy" id="1076937"/>
    <lineage>
        <taxon>Bacteria</taxon>
        <taxon>Pseudomonadati</taxon>
        <taxon>Pseudomonadota</taxon>
        <taxon>Gammaproteobacteria</taxon>
        <taxon>Nevskiales</taxon>
        <taxon>Nevskiaceae</taxon>
        <taxon>Fontimonas</taxon>
    </lineage>
</organism>
<protein>
    <submittedName>
        <fullName evidence="6">Glycine zipper 2TM domain-containing protein</fullName>
    </submittedName>
</protein>
<feature type="chain" id="PRO_5011664248" evidence="4">
    <location>
        <begin position="22"/>
        <end position="198"/>
    </location>
</feature>
<evidence type="ECO:0000256" key="4">
    <source>
        <dbReference type="SAM" id="SignalP"/>
    </source>
</evidence>
<dbReference type="Proteomes" id="UP000199771">
    <property type="component" value="Unassembled WGS sequence"/>
</dbReference>
<feature type="domain" description="Glycine zipper 2TM" evidence="5">
    <location>
        <begin position="110"/>
        <end position="151"/>
    </location>
</feature>